<organism evidence="4 5">
    <name type="scientific">Deinococcus radiophilus</name>
    <dbReference type="NCBI Taxonomy" id="32062"/>
    <lineage>
        <taxon>Bacteria</taxon>
        <taxon>Thermotogati</taxon>
        <taxon>Deinococcota</taxon>
        <taxon>Deinococci</taxon>
        <taxon>Deinococcales</taxon>
        <taxon>Deinococcaceae</taxon>
        <taxon>Deinococcus</taxon>
    </lineage>
</organism>
<proteinExistence type="predicted"/>
<evidence type="ECO:0000313" key="4">
    <source>
        <dbReference type="EMBL" id="RTR25820.1"/>
    </source>
</evidence>
<reference evidence="4 5" key="1">
    <citation type="submission" date="2018-12" db="EMBL/GenBank/DDBJ databases">
        <title>Deinococcus radiophilus ATCC 27603 genome sequencing and assembly.</title>
        <authorList>
            <person name="Maclea K.S."/>
            <person name="Maynard C.R."/>
        </authorList>
    </citation>
    <scope>NUCLEOTIDE SEQUENCE [LARGE SCALE GENOMIC DNA]</scope>
    <source>
        <strain evidence="4 5">ATCC 27603</strain>
    </source>
</reference>
<feature type="coiled-coil region" evidence="1">
    <location>
        <begin position="30"/>
        <end position="74"/>
    </location>
</feature>
<dbReference type="Proteomes" id="UP000277766">
    <property type="component" value="Unassembled WGS sequence"/>
</dbReference>
<evidence type="ECO:0000256" key="2">
    <source>
        <dbReference type="SAM" id="MobiDB-lite"/>
    </source>
</evidence>
<feature type="transmembrane region" description="Helical" evidence="3">
    <location>
        <begin position="9"/>
        <end position="28"/>
    </location>
</feature>
<dbReference type="Gene3D" id="3.30.70.60">
    <property type="match status" value="1"/>
</dbReference>
<dbReference type="PANTHER" id="PTHR39555">
    <property type="entry name" value="FIMBRIAL ASSEMBLY PROTEIN PILO-LIKE PROTEIN-RELATED"/>
    <property type="match status" value="1"/>
</dbReference>
<keyword evidence="5" id="KW-1185">Reference proteome</keyword>
<dbReference type="AlphaFoldDB" id="A0A431VRH5"/>
<dbReference type="GO" id="GO:0043683">
    <property type="term" value="P:type IV pilus assembly"/>
    <property type="evidence" value="ECO:0007669"/>
    <property type="project" value="InterPro"/>
</dbReference>
<comment type="caution">
    <text evidence="4">The sequence shown here is derived from an EMBL/GenBank/DDBJ whole genome shotgun (WGS) entry which is preliminary data.</text>
</comment>
<dbReference type="OrthoDB" id="74093at2"/>
<name>A0A431VRH5_9DEIO</name>
<dbReference type="InterPro" id="IPR007445">
    <property type="entry name" value="PilO"/>
</dbReference>
<feature type="region of interest" description="Disordered" evidence="2">
    <location>
        <begin position="202"/>
        <end position="221"/>
    </location>
</feature>
<dbReference type="EMBL" id="RXPE01000021">
    <property type="protein sequence ID" value="RTR25820.1"/>
    <property type="molecule type" value="Genomic_DNA"/>
</dbReference>
<sequence length="221" mass="23835">MNNRLNPKYIFFLALALSFLILGLWYTFRYQARQTEMTDLKSQIETAQLQVQTYRQAEAQLPALREEVAGLREERAAFVAALPQQNQMAAVLSEIRRNAQATGTDIQGVAVSTAATTTDLPGGVRPIPISMQMGGTYTEVFRTLRSMETMNRFSTIDLLSLQVPEATSTDPELVGTMNMTVYTFDPSLATLPTEGAAVTADGTAAAPAAPAPAAPEGATAQ</sequence>
<dbReference type="GO" id="GO:0043107">
    <property type="term" value="P:type IV pilus-dependent motility"/>
    <property type="evidence" value="ECO:0007669"/>
    <property type="project" value="InterPro"/>
</dbReference>
<dbReference type="RefSeq" id="WP_126352534.1">
    <property type="nucleotide sequence ID" value="NZ_CP086380.1"/>
</dbReference>
<protein>
    <submittedName>
        <fullName evidence="4">Pilus assembly protein PilO</fullName>
    </submittedName>
</protein>
<accession>A0A431VRH5</accession>
<keyword evidence="3" id="KW-1133">Transmembrane helix</keyword>
<evidence type="ECO:0000313" key="5">
    <source>
        <dbReference type="Proteomes" id="UP000277766"/>
    </source>
</evidence>
<dbReference type="InterPro" id="IPR014717">
    <property type="entry name" value="Transl_elong_EF1B/ribsomal_bS6"/>
</dbReference>
<keyword evidence="1" id="KW-0175">Coiled coil</keyword>
<keyword evidence="3" id="KW-0812">Transmembrane</keyword>
<gene>
    <name evidence="4" type="ORF">EJ104_09715</name>
</gene>
<dbReference type="PANTHER" id="PTHR39555:SF1">
    <property type="entry name" value="TYPE IV PILUS INNER MEMBRANE COMPONENT PILO"/>
    <property type="match status" value="1"/>
</dbReference>
<keyword evidence="3" id="KW-0472">Membrane</keyword>
<evidence type="ECO:0000256" key="3">
    <source>
        <dbReference type="SAM" id="Phobius"/>
    </source>
</evidence>
<evidence type="ECO:0000256" key="1">
    <source>
        <dbReference type="SAM" id="Coils"/>
    </source>
</evidence>
<dbReference type="Pfam" id="PF04350">
    <property type="entry name" value="PilO"/>
    <property type="match status" value="1"/>
</dbReference>